<gene>
    <name evidence="1" type="ORF">H7F16_10510</name>
</gene>
<reference evidence="1 2" key="1">
    <citation type="journal article" date="2017" name="Int. J. Syst. Evol. Microbiol.">
        <title>Gemmobacter straminiformis sp. nov., isolated from an artificial fountain.</title>
        <authorList>
            <person name="Kang J.Y."/>
            <person name="Kim M.J."/>
            <person name="Chun J."/>
            <person name="Son K.P."/>
            <person name="Jahng K.Y."/>
        </authorList>
    </citation>
    <scope>NUCLEOTIDE SEQUENCE [LARGE SCALE GENOMIC DNA]</scope>
    <source>
        <strain evidence="1 2">CAM-8</strain>
    </source>
</reference>
<sequence>MDGKSLLMQPADETLVSSAPPRLDYRDFQRSIALISSFRSGSHMLKLSLGQLASMSTPVEPFNHNVDGADAYTIKTYLAEGGPKPLIMTEGHGAVHHFLARFYKTMPPRRSIILDIKYSQAYAFGVNASMRVPVAVPVVLEELHKLQIPFIHLTRRDLVAQAISLLVAEDEGAYLVKSTDADQTRRPVRLSPRDVMTAAIQLRNARDNARVVMDALGVRSLEVGYEDLISPNWRYHYREILRFVNRYADIPESFSAPTRRQDSAGRVTNLAEIRDYVAERDRTLNG</sequence>
<evidence type="ECO:0000313" key="2">
    <source>
        <dbReference type="Proteomes" id="UP000555411"/>
    </source>
</evidence>
<keyword evidence="2" id="KW-1185">Reference proteome</keyword>
<name>A0A842I8J4_9RHOB</name>
<dbReference type="AlphaFoldDB" id="A0A842I8J4"/>
<dbReference type="InterPro" id="IPR027417">
    <property type="entry name" value="P-loop_NTPase"/>
</dbReference>
<accession>A0A842I8J4</accession>
<dbReference type="Gene3D" id="3.40.50.300">
    <property type="entry name" value="P-loop containing nucleotide triphosphate hydrolases"/>
    <property type="match status" value="1"/>
</dbReference>
<proteinExistence type="predicted"/>
<dbReference type="RefSeq" id="WP_185797502.1">
    <property type="nucleotide sequence ID" value="NZ_JACLQD010000002.1"/>
</dbReference>
<dbReference type="SUPFAM" id="SSF52540">
    <property type="entry name" value="P-loop containing nucleoside triphosphate hydrolases"/>
    <property type="match status" value="1"/>
</dbReference>
<dbReference type="Proteomes" id="UP000555411">
    <property type="component" value="Unassembled WGS sequence"/>
</dbReference>
<dbReference type="EMBL" id="JACLQD010000002">
    <property type="protein sequence ID" value="MBC2835936.1"/>
    <property type="molecule type" value="Genomic_DNA"/>
</dbReference>
<organism evidence="1 2">
    <name type="scientific">Paragemmobacter straminiformis</name>
    <dbReference type="NCBI Taxonomy" id="2045119"/>
    <lineage>
        <taxon>Bacteria</taxon>
        <taxon>Pseudomonadati</taxon>
        <taxon>Pseudomonadota</taxon>
        <taxon>Alphaproteobacteria</taxon>
        <taxon>Rhodobacterales</taxon>
        <taxon>Paracoccaceae</taxon>
        <taxon>Paragemmobacter</taxon>
    </lineage>
</organism>
<comment type="caution">
    <text evidence="1">The sequence shown here is derived from an EMBL/GenBank/DDBJ whole genome shotgun (WGS) entry which is preliminary data.</text>
</comment>
<protein>
    <submittedName>
        <fullName evidence="1">Uncharacterized protein</fullName>
    </submittedName>
</protein>
<evidence type="ECO:0000313" key="1">
    <source>
        <dbReference type="EMBL" id="MBC2835936.1"/>
    </source>
</evidence>